<evidence type="ECO:0000259" key="5">
    <source>
        <dbReference type="PROSITE" id="PS50931"/>
    </source>
</evidence>
<sequence length="295" mass="34516">MEIKQLKYFIEVAKREHLSEAALELDIAQSAISRQITQLEEELQVTLFKREGRNIYLTDSGKQLFSEATKIIEQLDETKRLFHEQSRSNHYIIRIGYVESYISQVLTLLIQSFENKSESIIEPILMEEGEIISSLLTDQIDIGFTDLTNDVKQNQRLKTNPLFEENYHIYAPKDDPITMATNPPLVQFSTKSIYEFYPLPNNIRQTLSNIVEKPIRTVTHPQLAQYLLNHERGYIITATYHFLERNPSKWVDIPLNHTELKRTICSVMRKDNRKNDIQLMQSTIEQLLSRSATYH</sequence>
<dbReference type="EMBL" id="UHDK01000001">
    <property type="protein sequence ID" value="SUM31417.1"/>
    <property type="molecule type" value="Genomic_DNA"/>
</dbReference>
<dbReference type="Proteomes" id="UP000321057">
    <property type="component" value="Unassembled WGS sequence"/>
</dbReference>
<dbReference type="GeneID" id="93846283"/>
<dbReference type="AlphaFoldDB" id="A0A0D0SK34"/>
<dbReference type="InterPro" id="IPR000847">
    <property type="entry name" value="LysR_HTH_N"/>
</dbReference>
<feature type="domain" description="HTH lysR-type" evidence="5">
    <location>
        <begin position="1"/>
        <end position="58"/>
    </location>
</feature>
<dbReference type="GO" id="GO:0003677">
    <property type="term" value="F:DNA binding"/>
    <property type="evidence" value="ECO:0007669"/>
    <property type="project" value="UniProtKB-KW"/>
</dbReference>
<dbReference type="STRING" id="1293.SH09_12195"/>
<evidence type="ECO:0000256" key="2">
    <source>
        <dbReference type="ARBA" id="ARBA00023015"/>
    </source>
</evidence>
<evidence type="ECO:0000313" key="6">
    <source>
        <dbReference type="EMBL" id="GEQ07039.1"/>
    </source>
</evidence>
<dbReference type="GO" id="GO:0003700">
    <property type="term" value="F:DNA-binding transcription factor activity"/>
    <property type="evidence" value="ECO:0007669"/>
    <property type="project" value="InterPro"/>
</dbReference>
<dbReference type="Pfam" id="PF00126">
    <property type="entry name" value="HTH_1"/>
    <property type="match status" value="1"/>
</dbReference>
<dbReference type="PANTHER" id="PTHR30346:SF28">
    <property type="entry name" value="HTH-TYPE TRANSCRIPTIONAL REGULATOR CYNR"/>
    <property type="match status" value="1"/>
</dbReference>
<dbReference type="Gene3D" id="3.40.190.290">
    <property type="match status" value="1"/>
</dbReference>
<dbReference type="EMBL" id="BKAX01000017">
    <property type="protein sequence ID" value="GEQ07039.1"/>
    <property type="molecule type" value="Genomic_DNA"/>
</dbReference>
<evidence type="ECO:0000313" key="7">
    <source>
        <dbReference type="EMBL" id="SUM31417.1"/>
    </source>
</evidence>
<protein>
    <submittedName>
        <fullName evidence="6">LysR family transcriptional regulator</fullName>
    </submittedName>
    <submittedName>
        <fullName evidence="7">Transcription activator of glutamate synthase operon</fullName>
    </submittedName>
</protein>
<keyword evidence="3" id="KW-0238">DNA-binding</keyword>
<organism evidence="7 8">
    <name type="scientific">Staphylococcus gallinarum</name>
    <dbReference type="NCBI Taxonomy" id="1293"/>
    <lineage>
        <taxon>Bacteria</taxon>
        <taxon>Bacillati</taxon>
        <taxon>Bacillota</taxon>
        <taxon>Bacilli</taxon>
        <taxon>Bacillales</taxon>
        <taxon>Staphylococcaceae</taxon>
        <taxon>Staphylococcus</taxon>
    </lineage>
</organism>
<accession>A0A0D0SK34</accession>
<dbReference type="PROSITE" id="PS50931">
    <property type="entry name" value="HTH_LYSR"/>
    <property type="match status" value="1"/>
</dbReference>
<keyword evidence="9" id="KW-1185">Reference proteome</keyword>
<dbReference type="SUPFAM" id="SSF53850">
    <property type="entry name" value="Periplasmic binding protein-like II"/>
    <property type="match status" value="1"/>
</dbReference>
<dbReference type="GO" id="GO:0032993">
    <property type="term" value="C:protein-DNA complex"/>
    <property type="evidence" value="ECO:0007669"/>
    <property type="project" value="TreeGrafter"/>
</dbReference>
<evidence type="ECO:0000313" key="8">
    <source>
        <dbReference type="Proteomes" id="UP000255277"/>
    </source>
</evidence>
<dbReference type="FunFam" id="1.10.10.10:FF:000001">
    <property type="entry name" value="LysR family transcriptional regulator"/>
    <property type="match status" value="1"/>
</dbReference>
<keyword evidence="2" id="KW-0805">Transcription regulation</keyword>
<evidence type="ECO:0000313" key="9">
    <source>
        <dbReference type="Proteomes" id="UP000321057"/>
    </source>
</evidence>
<reference evidence="6 9" key="2">
    <citation type="submission" date="2019-07" db="EMBL/GenBank/DDBJ databases">
        <title>Whole genome shotgun sequence of Staphylococcus gallinarum NBRC 109767.</title>
        <authorList>
            <person name="Hosoyama A."/>
            <person name="Uohara A."/>
            <person name="Ohji S."/>
            <person name="Ichikawa N."/>
        </authorList>
    </citation>
    <scope>NUCLEOTIDE SEQUENCE [LARGE SCALE GENOMIC DNA]</scope>
    <source>
        <strain evidence="6 9">NBRC 109767</strain>
    </source>
</reference>
<evidence type="ECO:0000256" key="3">
    <source>
        <dbReference type="ARBA" id="ARBA00023125"/>
    </source>
</evidence>
<keyword evidence="4" id="KW-0804">Transcription</keyword>
<dbReference type="Proteomes" id="UP000255277">
    <property type="component" value="Unassembled WGS sequence"/>
</dbReference>
<proteinExistence type="inferred from homology"/>
<dbReference type="OrthoDB" id="9803735at2"/>
<gene>
    <name evidence="7" type="primary">gltC_1</name>
    <name evidence="7" type="ORF">NCTC12195_00827</name>
    <name evidence="6" type="ORF">SGA02_28670</name>
</gene>
<comment type="similarity">
    <text evidence="1">Belongs to the LysR transcriptional regulatory family.</text>
</comment>
<dbReference type="PANTHER" id="PTHR30346">
    <property type="entry name" value="TRANSCRIPTIONAL DUAL REGULATOR HCAR-RELATED"/>
    <property type="match status" value="1"/>
</dbReference>
<dbReference type="InterPro" id="IPR036388">
    <property type="entry name" value="WH-like_DNA-bd_sf"/>
</dbReference>
<evidence type="ECO:0000256" key="1">
    <source>
        <dbReference type="ARBA" id="ARBA00009437"/>
    </source>
</evidence>
<dbReference type="SUPFAM" id="SSF46785">
    <property type="entry name" value="Winged helix' DNA-binding domain"/>
    <property type="match status" value="1"/>
</dbReference>
<dbReference type="RefSeq" id="WP_042739935.1">
    <property type="nucleotide sequence ID" value="NZ_BKAX01000017.1"/>
</dbReference>
<dbReference type="PRINTS" id="PR00039">
    <property type="entry name" value="HTHLYSR"/>
</dbReference>
<name>A0A0D0SK34_STAGA</name>
<dbReference type="Gene3D" id="1.10.10.10">
    <property type="entry name" value="Winged helix-like DNA-binding domain superfamily/Winged helix DNA-binding domain"/>
    <property type="match status" value="1"/>
</dbReference>
<dbReference type="NCBIfam" id="NF047354">
    <property type="entry name" value="trans_reg_GltC"/>
    <property type="match status" value="1"/>
</dbReference>
<evidence type="ECO:0000256" key="4">
    <source>
        <dbReference type="ARBA" id="ARBA00023163"/>
    </source>
</evidence>
<reference evidence="7 8" key="1">
    <citation type="submission" date="2018-06" db="EMBL/GenBank/DDBJ databases">
        <authorList>
            <consortium name="Pathogen Informatics"/>
            <person name="Doyle S."/>
        </authorList>
    </citation>
    <scope>NUCLEOTIDE SEQUENCE [LARGE SCALE GENOMIC DNA]</scope>
    <source>
        <strain evidence="7 8">NCTC12195</strain>
    </source>
</reference>
<dbReference type="InterPro" id="IPR036390">
    <property type="entry name" value="WH_DNA-bd_sf"/>
</dbReference>